<feature type="compositionally biased region" description="Basic and acidic residues" evidence="1">
    <location>
        <begin position="140"/>
        <end position="152"/>
    </location>
</feature>
<evidence type="ECO:0000313" key="2">
    <source>
        <dbReference type="EMBL" id="EED92226.1"/>
    </source>
</evidence>
<evidence type="ECO:0000313" key="3">
    <source>
        <dbReference type="Proteomes" id="UP000001449"/>
    </source>
</evidence>
<feature type="compositionally biased region" description="Basic and acidic residues" evidence="1">
    <location>
        <begin position="20"/>
        <end position="58"/>
    </location>
</feature>
<dbReference type="eggNOG" id="ENOG502QZGE">
    <property type="taxonomic scope" value="Eukaryota"/>
</dbReference>
<dbReference type="GeneID" id="7447226"/>
<gene>
    <name evidence="2" type="ORF">THAPSDRAFT_22946</name>
</gene>
<feature type="region of interest" description="Disordered" evidence="1">
    <location>
        <begin position="1"/>
        <end position="85"/>
    </location>
</feature>
<sequence>MSLQVSGKGGSGGRGDGVTEDVRGEIGLRVDLDDSKEEELSVKESDSLLRRDRQEEYRQQYLQLRSGDGNAGDATDEGSGSFDLSANDVVNDAVKQQDHMMKSEHMKAVEAGSIVKGSAGSVGSNANGANNDVQKDAAKQNEYVRENNRVTGKEVVSNSTADGGRKQLQSQVGCEEFFCIVCIINSSHFISSLVFILLILIALLYPRPFHSNSQSFQITSESKLKQTSNDHTGTGYLRQTLFEALNSEFAKINNGDSASVASMHDSFFPFTQQYKPGQQEYVQLFNQRKVPEDEGQHLQNVYPSFRYRAKEFTKTKGGMANVGKLAYLADECTLVSDASHISDVNERIGRHLMDEWSHFWNTTFVVVVSTHPRNNHHTPLHPLPAPN</sequence>
<evidence type="ECO:0000256" key="1">
    <source>
        <dbReference type="SAM" id="MobiDB-lite"/>
    </source>
</evidence>
<protein>
    <submittedName>
        <fullName evidence="2">Uncharacterized protein</fullName>
    </submittedName>
</protein>
<accession>B8C421</accession>
<dbReference type="EMBL" id="CM000642">
    <property type="protein sequence ID" value="EED92226.1"/>
    <property type="molecule type" value="Genomic_DNA"/>
</dbReference>
<organism evidence="2 3">
    <name type="scientific">Thalassiosira pseudonana</name>
    <name type="common">Marine diatom</name>
    <name type="synonym">Cyclotella nana</name>
    <dbReference type="NCBI Taxonomy" id="35128"/>
    <lineage>
        <taxon>Eukaryota</taxon>
        <taxon>Sar</taxon>
        <taxon>Stramenopiles</taxon>
        <taxon>Ochrophyta</taxon>
        <taxon>Bacillariophyta</taxon>
        <taxon>Coscinodiscophyceae</taxon>
        <taxon>Thalassiosirophycidae</taxon>
        <taxon>Thalassiosirales</taxon>
        <taxon>Thalassiosiraceae</taxon>
        <taxon>Thalassiosira</taxon>
    </lineage>
</organism>
<reference evidence="2 3" key="2">
    <citation type="journal article" date="2008" name="Nature">
        <title>The Phaeodactylum genome reveals the evolutionary history of diatom genomes.</title>
        <authorList>
            <person name="Bowler C."/>
            <person name="Allen A.E."/>
            <person name="Badger J.H."/>
            <person name="Grimwood J."/>
            <person name="Jabbari K."/>
            <person name="Kuo A."/>
            <person name="Maheswari U."/>
            <person name="Martens C."/>
            <person name="Maumus F."/>
            <person name="Otillar R.P."/>
            <person name="Rayko E."/>
            <person name="Salamov A."/>
            <person name="Vandepoele K."/>
            <person name="Beszteri B."/>
            <person name="Gruber A."/>
            <person name="Heijde M."/>
            <person name="Katinka M."/>
            <person name="Mock T."/>
            <person name="Valentin K."/>
            <person name="Verret F."/>
            <person name="Berges J.A."/>
            <person name="Brownlee C."/>
            <person name="Cadoret J.P."/>
            <person name="Chiovitti A."/>
            <person name="Choi C.J."/>
            <person name="Coesel S."/>
            <person name="De Martino A."/>
            <person name="Detter J.C."/>
            <person name="Durkin C."/>
            <person name="Falciatore A."/>
            <person name="Fournet J."/>
            <person name="Haruta M."/>
            <person name="Huysman M.J."/>
            <person name="Jenkins B.D."/>
            <person name="Jiroutova K."/>
            <person name="Jorgensen R.E."/>
            <person name="Joubert Y."/>
            <person name="Kaplan A."/>
            <person name="Kroger N."/>
            <person name="Kroth P.G."/>
            <person name="La Roche J."/>
            <person name="Lindquist E."/>
            <person name="Lommer M."/>
            <person name="Martin-Jezequel V."/>
            <person name="Lopez P.J."/>
            <person name="Lucas S."/>
            <person name="Mangogna M."/>
            <person name="McGinnis K."/>
            <person name="Medlin L.K."/>
            <person name="Montsant A."/>
            <person name="Oudot-Le Secq M.P."/>
            <person name="Napoli C."/>
            <person name="Obornik M."/>
            <person name="Parker M.S."/>
            <person name="Petit J.L."/>
            <person name="Porcel B.M."/>
            <person name="Poulsen N."/>
            <person name="Robison M."/>
            <person name="Rychlewski L."/>
            <person name="Rynearson T.A."/>
            <person name="Schmutz J."/>
            <person name="Shapiro H."/>
            <person name="Siaut M."/>
            <person name="Stanley M."/>
            <person name="Sussman M.R."/>
            <person name="Taylor A.R."/>
            <person name="Vardi A."/>
            <person name="von Dassow P."/>
            <person name="Vyverman W."/>
            <person name="Willis A."/>
            <person name="Wyrwicz L.S."/>
            <person name="Rokhsar D.S."/>
            <person name="Weissenbach J."/>
            <person name="Armbrust E.V."/>
            <person name="Green B.R."/>
            <person name="Van de Peer Y."/>
            <person name="Grigoriev I.V."/>
        </authorList>
    </citation>
    <scope>NUCLEOTIDE SEQUENCE [LARGE SCALE GENOMIC DNA]</scope>
    <source>
        <strain evidence="2 3">CCMP1335</strain>
    </source>
</reference>
<reference evidence="2 3" key="1">
    <citation type="journal article" date="2004" name="Science">
        <title>The genome of the diatom Thalassiosira pseudonana: ecology, evolution, and metabolism.</title>
        <authorList>
            <person name="Armbrust E.V."/>
            <person name="Berges J.A."/>
            <person name="Bowler C."/>
            <person name="Green B.R."/>
            <person name="Martinez D."/>
            <person name="Putnam N.H."/>
            <person name="Zhou S."/>
            <person name="Allen A.E."/>
            <person name="Apt K.E."/>
            <person name="Bechner M."/>
            <person name="Brzezinski M.A."/>
            <person name="Chaal B.K."/>
            <person name="Chiovitti A."/>
            <person name="Davis A.K."/>
            <person name="Demarest M.S."/>
            <person name="Detter J.C."/>
            <person name="Glavina T."/>
            <person name="Goodstein D."/>
            <person name="Hadi M.Z."/>
            <person name="Hellsten U."/>
            <person name="Hildebrand M."/>
            <person name="Jenkins B.D."/>
            <person name="Jurka J."/>
            <person name="Kapitonov V.V."/>
            <person name="Kroger N."/>
            <person name="Lau W.W."/>
            <person name="Lane T.W."/>
            <person name="Larimer F.W."/>
            <person name="Lippmeier J.C."/>
            <person name="Lucas S."/>
            <person name="Medina M."/>
            <person name="Montsant A."/>
            <person name="Obornik M."/>
            <person name="Parker M.S."/>
            <person name="Palenik B."/>
            <person name="Pazour G.J."/>
            <person name="Richardson P.M."/>
            <person name="Rynearson T.A."/>
            <person name="Saito M.A."/>
            <person name="Schwartz D.C."/>
            <person name="Thamatrakoln K."/>
            <person name="Valentin K."/>
            <person name="Vardi A."/>
            <person name="Wilkerson F.P."/>
            <person name="Rokhsar D.S."/>
        </authorList>
    </citation>
    <scope>NUCLEOTIDE SEQUENCE [LARGE SCALE GENOMIC DNA]</scope>
    <source>
        <strain evidence="2 3">CCMP1335</strain>
    </source>
</reference>
<name>B8C421_THAPS</name>
<dbReference type="Proteomes" id="UP000001449">
    <property type="component" value="Chromosome 5"/>
</dbReference>
<dbReference type="HOGENOM" id="CLU_714767_0_0_1"/>
<dbReference type="AlphaFoldDB" id="B8C421"/>
<feature type="region of interest" description="Disordered" evidence="1">
    <location>
        <begin position="140"/>
        <end position="162"/>
    </location>
</feature>
<dbReference type="PaxDb" id="35128-Thaps22946"/>
<keyword evidence="3" id="KW-1185">Reference proteome</keyword>
<dbReference type="KEGG" id="tps:THAPSDRAFT_22946"/>
<dbReference type="InParanoid" id="B8C421"/>
<dbReference type="RefSeq" id="XP_002290474.1">
    <property type="nucleotide sequence ID" value="XM_002290438.1"/>
</dbReference>
<proteinExistence type="predicted"/>
<feature type="compositionally biased region" description="Gly residues" evidence="1">
    <location>
        <begin position="7"/>
        <end position="16"/>
    </location>
</feature>